<gene>
    <name evidence="1" type="ORF">BMR96_03665</name>
</gene>
<evidence type="ECO:0000313" key="1">
    <source>
        <dbReference type="EMBL" id="ORI98040.1"/>
    </source>
</evidence>
<dbReference type="RefSeq" id="WP_080519003.1">
    <property type="nucleotide sequence ID" value="NZ_MPLS01000009.1"/>
</dbReference>
<name>A0A1X0VEB9_LEUPS</name>
<dbReference type="Proteomes" id="UP000192288">
    <property type="component" value="Unassembled WGS sequence"/>
</dbReference>
<accession>A0A1X0VEB9</accession>
<comment type="caution">
    <text evidence="1">The sequence shown here is derived from an EMBL/GenBank/DDBJ whole genome shotgun (WGS) entry which is preliminary data.</text>
</comment>
<dbReference type="EMBL" id="MPLS01000009">
    <property type="protein sequence ID" value="ORI98040.1"/>
    <property type="molecule type" value="Genomic_DNA"/>
</dbReference>
<proteinExistence type="predicted"/>
<protein>
    <submittedName>
        <fullName evidence="1">Uncharacterized protein</fullName>
    </submittedName>
</protein>
<dbReference type="STRING" id="33968.BMS77_02145"/>
<dbReference type="AlphaFoldDB" id="A0A1X0VEB9"/>
<organism evidence="1 2">
    <name type="scientific">Leuconostoc pseudomesenteroides</name>
    <dbReference type="NCBI Taxonomy" id="33968"/>
    <lineage>
        <taxon>Bacteria</taxon>
        <taxon>Bacillati</taxon>
        <taxon>Bacillota</taxon>
        <taxon>Bacilli</taxon>
        <taxon>Lactobacillales</taxon>
        <taxon>Lactobacillaceae</taxon>
        <taxon>Leuconostoc</taxon>
    </lineage>
</organism>
<sequence>MTRYIERLNRVYAIQNKQDYVGEIIPFLREYGIHFEYKENFPEGRHIDVNVNGVLVTFNFGEYLVVGSAGTRIMSSKEFVREFEEDIDLHKRIADLEAKLSKAMTDIKALSDKLPKQHENGISSGLFKVNEVGKVINV</sequence>
<evidence type="ECO:0000313" key="2">
    <source>
        <dbReference type="Proteomes" id="UP000192288"/>
    </source>
</evidence>
<reference evidence="1 2" key="1">
    <citation type="journal article" date="2017" name="Front. Microbiol.">
        <title>Genomic Characterization of Dairy Associated Leuconostoc Species and Diversity of Leuconostocs in Undefined Mixed Mesophilic Starter Cultures.</title>
        <authorList>
            <person name="Frantzen C.A."/>
            <person name="Kot W."/>
            <person name="Pedersen T.B."/>
            <person name="Ardo Y.M."/>
            <person name="Broadbent J.R."/>
            <person name="Neve H."/>
            <person name="Hansen L.H."/>
            <person name="Dal Bello F."/>
            <person name="Ostlie H.M."/>
            <person name="Kleppen H.P."/>
            <person name="Vogensen F.K."/>
            <person name="Holo H."/>
        </authorList>
    </citation>
    <scope>NUCLEOTIDE SEQUENCE [LARGE SCALE GENOMIC DNA]</scope>
    <source>
        <strain evidence="1 2">LMGCF08</strain>
    </source>
</reference>